<gene>
    <name evidence="2" type="ORF">ACFOSX_07775</name>
</gene>
<comment type="caution">
    <text evidence="2">The sequence shown here is derived from an EMBL/GenBank/DDBJ whole genome shotgun (WGS) entry which is preliminary data.</text>
</comment>
<evidence type="ECO:0000313" key="2">
    <source>
        <dbReference type="EMBL" id="MFC3877130.1"/>
    </source>
</evidence>
<evidence type="ECO:0000256" key="1">
    <source>
        <dbReference type="SAM" id="SignalP"/>
    </source>
</evidence>
<proteinExistence type="predicted"/>
<organism evidence="2 3">
    <name type="scientific">Winogradskyella maritima</name>
    <dbReference type="NCBI Taxonomy" id="1517766"/>
    <lineage>
        <taxon>Bacteria</taxon>
        <taxon>Pseudomonadati</taxon>
        <taxon>Bacteroidota</taxon>
        <taxon>Flavobacteriia</taxon>
        <taxon>Flavobacteriales</taxon>
        <taxon>Flavobacteriaceae</taxon>
        <taxon>Winogradskyella</taxon>
    </lineage>
</organism>
<name>A0ABV8AHF5_9FLAO</name>
<feature type="signal peptide" evidence="1">
    <location>
        <begin position="1"/>
        <end position="18"/>
    </location>
</feature>
<accession>A0ABV8AHF5</accession>
<feature type="chain" id="PRO_5045455907" evidence="1">
    <location>
        <begin position="19"/>
        <end position="300"/>
    </location>
</feature>
<evidence type="ECO:0000313" key="3">
    <source>
        <dbReference type="Proteomes" id="UP001595812"/>
    </source>
</evidence>
<dbReference type="RefSeq" id="WP_386098831.1">
    <property type="nucleotide sequence ID" value="NZ_JBHSAT010000004.1"/>
</dbReference>
<dbReference type="EMBL" id="JBHSAT010000004">
    <property type="protein sequence ID" value="MFC3877130.1"/>
    <property type="molecule type" value="Genomic_DNA"/>
</dbReference>
<protein>
    <submittedName>
        <fullName evidence="2">Uncharacterized protein</fullName>
    </submittedName>
</protein>
<sequence length="300" mass="34991">MRQFFALCLMLCSYVSLAQQQWYTSLEFAKTKAILENKMILMIWEDATQIPYPVSVDSDNGGSVFVENLFESKALYDLLYANFVPVIVSEDIYSDWYFSIKDKRSFDYMAQFDDQNFKVLDAVGNILNTNEPLNIFFGDYFKLTMFIERYALNTALLKQELLNYNAKPDFYSAYFLADKYLDFTVFNQKKLRGELLNLFDIYLSEARSFISETEDAKLWQRCELLELKKDLVLNRPGKVLRQLKKMQDQTIDTENDAFVAMLYYISYRLKGDVDEASPYESGLNGLQKKVASSIININTK</sequence>
<keyword evidence="1" id="KW-0732">Signal</keyword>
<keyword evidence="3" id="KW-1185">Reference proteome</keyword>
<reference evidence="3" key="1">
    <citation type="journal article" date="2019" name="Int. J. Syst. Evol. Microbiol.">
        <title>The Global Catalogue of Microorganisms (GCM) 10K type strain sequencing project: providing services to taxonomists for standard genome sequencing and annotation.</title>
        <authorList>
            <consortium name="The Broad Institute Genomics Platform"/>
            <consortium name="The Broad Institute Genome Sequencing Center for Infectious Disease"/>
            <person name="Wu L."/>
            <person name="Ma J."/>
        </authorList>
    </citation>
    <scope>NUCLEOTIDE SEQUENCE [LARGE SCALE GENOMIC DNA]</scope>
    <source>
        <strain evidence="3">CECT 8979</strain>
    </source>
</reference>
<dbReference type="Proteomes" id="UP001595812">
    <property type="component" value="Unassembled WGS sequence"/>
</dbReference>